<dbReference type="CDD" id="cd12107">
    <property type="entry name" value="Hemerythrin"/>
    <property type="match status" value="1"/>
</dbReference>
<keyword evidence="2" id="KW-0561">Oxygen transport</keyword>
<dbReference type="NCBIfam" id="TIGR02481">
    <property type="entry name" value="hemeryth_dom"/>
    <property type="match status" value="1"/>
</dbReference>
<accession>A0A915U4W6</accession>
<evidence type="ECO:0000256" key="2">
    <source>
        <dbReference type="ARBA" id="ARBA00022621"/>
    </source>
</evidence>
<dbReference type="PANTHER" id="PTHR37164:SF1">
    <property type="entry name" value="BACTERIOHEMERYTHRIN"/>
    <property type="match status" value="1"/>
</dbReference>
<dbReference type="InterPro" id="IPR012312">
    <property type="entry name" value="Hemerythrin-like"/>
</dbReference>
<evidence type="ECO:0000256" key="1">
    <source>
        <dbReference type="ARBA" id="ARBA00010587"/>
    </source>
</evidence>
<dbReference type="SUPFAM" id="SSF47188">
    <property type="entry name" value="Hemerythrin-like"/>
    <property type="match status" value="1"/>
</dbReference>
<evidence type="ECO:0000313" key="6">
    <source>
        <dbReference type="EMBL" id="BCO08407.1"/>
    </source>
</evidence>
<dbReference type="InterPro" id="IPR012827">
    <property type="entry name" value="Hemerythrin_metal-bd"/>
</dbReference>
<dbReference type="NCBIfam" id="NF002007">
    <property type="entry name" value="PRK00808.1"/>
    <property type="match status" value="1"/>
</dbReference>
<evidence type="ECO:0000256" key="3">
    <source>
        <dbReference type="ARBA" id="ARBA00022723"/>
    </source>
</evidence>
<dbReference type="RefSeq" id="WP_267928309.1">
    <property type="nucleotide sequence ID" value="NZ_AP024233.1"/>
</dbReference>
<keyword evidence="7" id="KW-1185">Reference proteome</keyword>
<dbReference type="PANTHER" id="PTHR37164">
    <property type="entry name" value="BACTERIOHEMERYTHRIN"/>
    <property type="match status" value="1"/>
</dbReference>
<keyword evidence="3" id="KW-0479">Metal-binding</keyword>
<dbReference type="KEGG" id="ddu:GF1_07830"/>
<organism evidence="6 7">
    <name type="scientific">Desulfolithobacter dissulfuricans</name>
    <dbReference type="NCBI Taxonomy" id="2795293"/>
    <lineage>
        <taxon>Bacteria</taxon>
        <taxon>Pseudomonadati</taxon>
        <taxon>Thermodesulfobacteriota</taxon>
        <taxon>Desulfobulbia</taxon>
        <taxon>Desulfobulbales</taxon>
        <taxon>Desulfobulbaceae</taxon>
        <taxon>Desulfolithobacter</taxon>
    </lineage>
</organism>
<dbReference type="Gene3D" id="1.20.120.50">
    <property type="entry name" value="Hemerythrin-like"/>
    <property type="match status" value="1"/>
</dbReference>
<protein>
    <submittedName>
        <fullName evidence="6">Hemerythrin</fullName>
    </submittedName>
</protein>
<keyword evidence="2" id="KW-0813">Transport</keyword>
<dbReference type="AlphaFoldDB" id="A0A915U4W6"/>
<comment type="similarity">
    <text evidence="1">Belongs to the hemerythrin family.</text>
</comment>
<dbReference type="GO" id="GO:0005344">
    <property type="term" value="F:oxygen carrier activity"/>
    <property type="evidence" value="ECO:0007669"/>
    <property type="project" value="UniProtKB-KW"/>
</dbReference>
<dbReference type="NCBIfam" id="NF033749">
    <property type="entry name" value="bact_hemeryth"/>
    <property type="match status" value="1"/>
</dbReference>
<name>A0A915U4W6_9BACT</name>
<proteinExistence type="inferred from homology"/>
<dbReference type="InterPro" id="IPR035938">
    <property type="entry name" value="Hemerythrin-like_sf"/>
</dbReference>
<evidence type="ECO:0000256" key="4">
    <source>
        <dbReference type="ARBA" id="ARBA00023004"/>
    </source>
</evidence>
<keyword evidence="4" id="KW-0408">Iron</keyword>
<dbReference type="InterPro" id="IPR050669">
    <property type="entry name" value="Hemerythrin"/>
</dbReference>
<reference evidence="6" key="1">
    <citation type="submission" date="2020-12" db="EMBL/GenBank/DDBJ databases">
        <title>Desulfobium dissulfuricans gen. nov., sp. nov., a novel mesophilic, sulfate-reducing bacterium isolated from a deep-sea hydrothermal vent.</title>
        <authorList>
            <person name="Hashimoto Y."/>
            <person name="Tame A."/>
            <person name="Sawayama S."/>
            <person name="Miyazaki J."/>
            <person name="Takai K."/>
            <person name="Nakagawa S."/>
        </authorList>
    </citation>
    <scope>NUCLEOTIDE SEQUENCE</scope>
    <source>
        <strain evidence="6">GF1</strain>
    </source>
</reference>
<dbReference type="PROSITE" id="PS00550">
    <property type="entry name" value="HEMERYTHRINS"/>
    <property type="match status" value="1"/>
</dbReference>
<dbReference type="InterPro" id="IPR016131">
    <property type="entry name" value="Haemerythrin_Fe_BS"/>
</dbReference>
<evidence type="ECO:0000313" key="7">
    <source>
        <dbReference type="Proteomes" id="UP001063350"/>
    </source>
</evidence>
<dbReference type="EMBL" id="AP024233">
    <property type="protein sequence ID" value="BCO08407.1"/>
    <property type="molecule type" value="Genomic_DNA"/>
</dbReference>
<dbReference type="Proteomes" id="UP001063350">
    <property type="component" value="Chromosome"/>
</dbReference>
<feature type="domain" description="Hemerythrin-like" evidence="5">
    <location>
        <begin position="13"/>
        <end position="127"/>
    </location>
</feature>
<evidence type="ECO:0000259" key="5">
    <source>
        <dbReference type="Pfam" id="PF01814"/>
    </source>
</evidence>
<dbReference type="Pfam" id="PF01814">
    <property type="entry name" value="Hemerythrin"/>
    <property type="match status" value="1"/>
</dbReference>
<sequence length="130" mass="15390">MALIKWRDSYSVGVEQFDRQHVKLVELINEIFMMVLHKKSVASLHDSIETLIEYTQVHFADEEAAMEKAGYPLLGAHKQEHAQLEQEVLMFYDRVKNGEEVVTEFYQFLREWLLNHIVESDMKYAEYLAH</sequence>
<gene>
    <name evidence="6" type="ORF">GF1_07830</name>
</gene>
<dbReference type="GO" id="GO:0046872">
    <property type="term" value="F:metal ion binding"/>
    <property type="evidence" value="ECO:0007669"/>
    <property type="project" value="UniProtKB-KW"/>
</dbReference>